<feature type="transmembrane region" description="Helical" evidence="1">
    <location>
        <begin position="38"/>
        <end position="58"/>
    </location>
</feature>
<keyword evidence="1" id="KW-0812">Transmembrane</keyword>
<keyword evidence="1" id="KW-1133">Transmembrane helix</keyword>
<dbReference type="AlphaFoldDB" id="A0A1F5PXV6"/>
<reference evidence="2 3" key="1">
    <citation type="journal article" date="2016" name="Nat. Commun.">
        <title>Thousands of microbial genomes shed light on interconnected biogeochemical processes in an aquifer system.</title>
        <authorList>
            <person name="Anantharaman K."/>
            <person name="Brown C.T."/>
            <person name="Hug L.A."/>
            <person name="Sharon I."/>
            <person name="Castelle C.J."/>
            <person name="Probst A.J."/>
            <person name="Thomas B.C."/>
            <person name="Singh A."/>
            <person name="Wilkins M.J."/>
            <person name="Karaoz U."/>
            <person name="Brodie E.L."/>
            <person name="Williams K.H."/>
            <person name="Hubbard S.S."/>
            <person name="Banfield J.F."/>
        </authorList>
    </citation>
    <scope>NUCLEOTIDE SEQUENCE [LARGE SCALE GENOMIC DNA]</scope>
</reference>
<keyword evidence="1" id="KW-0472">Membrane</keyword>
<protein>
    <submittedName>
        <fullName evidence="2">Uncharacterized protein</fullName>
    </submittedName>
</protein>
<organism evidence="2 3">
    <name type="scientific">Candidatus Doudnabacteria bacterium RIFCSPLOWO2_01_FULL_44_21</name>
    <dbReference type="NCBI Taxonomy" id="1817841"/>
    <lineage>
        <taxon>Bacteria</taxon>
        <taxon>Candidatus Doudnaibacteriota</taxon>
    </lineage>
</organism>
<gene>
    <name evidence="2" type="ORF">A3B10_02250</name>
</gene>
<dbReference type="Proteomes" id="UP000177281">
    <property type="component" value="Unassembled WGS sequence"/>
</dbReference>
<proteinExistence type="predicted"/>
<evidence type="ECO:0000313" key="3">
    <source>
        <dbReference type="Proteomes" id="UP000177281"/>
    </source>
</evidence>
<evidence type="ECO:0000256" key="1">
    <source>
        <dbReference type="SAM" id="Phobius"/>
    </source>
</evidence>
<comment type="caution">
    <text evidence="2">The sequence shown here is derived from an EMBL/GenBank/DDBJ whole genome shotgun (WGS) entry which is preliminary data.</text>
</comment>
<accession>A0A1F5PXV6</accession>
<sequence length="61" mass="6786">MNQKTFSLLAGLIFLIIAVLHVARSVWGWEAVIEGWQVPMWVSWLAIVGAGFLAYQGLKKA</sequence>
<dbReference type="EMBL" id="MFFB01000008">
    <property type="protein sequence ID" value="OGE94755.1"/>
    <property type="molecule type" value="Genomic_DNA"/>
</dbReference>
<name>A0A1F5PXV6_9BACT</name>
<evidence type="ECO:0000313" key="2">
    <source>
        <dbReference type="EMBL" id="OGE94755.1"/>
    </source>
</evidence>